<organism evidence="1 2">
    <name type="scientific">Catharus ustulatus</name>
    <name type="common">Russet-backed thrush</name>
    <name type="synonym">Hylocichla ustulatus</name>
    <dbReference type="NCBI Taxonomy" id="91951"/>
    <lineage>
        <taxon>Eukaryota</taxon>
        <taxon>Metazoa</taxon>
        <taxon>Chordata</taxon>
        <taxon>Craniata</taxon>
        <taxon>Vertebrata</taxon>
        <taxon>Euteleostomi</taxon>
        <taxon>Archelosauria</taxon>
        <taxon>Archosauria</taxon>
        <taxon>Dinosauria</taxon>
        <taxon>Saurischia</taxon>
        <taxon>Theropoda</taxon>
        <taxon>Coelurosauria</taxon>
        <taxon>Aves</taxon>
        <taxon>Neognathae</taxon>
        <taxon>Neoaves</taxon>
        <taxon>Telluraves</taxon>
        <taxon>Australaves</taxon>
        <taxon>Passeriformes</taxon>
        <taxon>Turdidae</taxon>
        <taxon>Catharus</taxon>
    </lineage>
</organism>
<evidence type="ECO:0000313" key="2">
    <source>
        <dbReference type="Proteomes" id="UP000694563"/>
    </source>
</evidence>
<keyword evidence="2" id="KW-1185">Reference proteome</keyword>
<proteinExistence type="predicted"/>
<dbReference type="Ensembl" id="ENSCUST00005003615.1">
    <property type="protein sequence ID" value="ENSCUSP00005003445.1"/>
    <property type="gene ID" value="ENSCUSG00005002302.1"/>
</dbReference>
<name>A0A8C3TS62_CATUS</name>
<accession>A0A8C3TS62</accession>
<protein>
    <submittedName>
        <fullName evidence="1">Uncharacterized protein</fullName>
    </submittedName>
</protein>
<dbReference type="Proteomes" id="UP000694563">
    <property type="component" value="Chromosome 9"/>
</dbReference>
<evidence type="ECO:0000313" key="1">
    <source>
        <dbReference type="Ensembl" id="ENSCUSP00005003445.1"/>
    </source>
</evidence>
<reference evidence="1" key="3">
    <citation type="submission" date="2025-09" db="UniProtKB">
        <authorList>
            <consortium name="Ensembl"/>
        </authorList>
    </citation>
    <scope>IDENTIFICATION</scope>
</reference>
<dbReference type="AlphaFoldDB" id="A0A8C3TS62"/>
<reference evidence="1" key="1">
    <citation type="submission" date="2020-10" db="EMBL/GenBank/DDBJ databases">
        <title>Catharus ustulatus (Swainson's thrush) genome, bCatUst1, primary haplotype v2.</title>
        <authorList>
            <person name="Delmore K."/>
            <person name="Vafadar M."/>
            <person name="Formenti G."/>
            <person name="Chow W."/>
            <person name="Pelan S."/>
            <person name="Howe K."/>
            <person name="Rhie A."/>
            <person name="Mountcastle J."/>
            <person name="Haase B."/>
            <person name="Fedrigo O."/>
            <person name="Jarvis E.D."/>
        </authorList>
    </citation>
    <scope>NUCLEOTIDE SEQUENCE [LARGE SCALE GENOMIC DNA]</scope>
</reference>
<reference evidence="1" key="2">
    <citation type="submission" date="2025-08" db="UniProtKB">
        <authorList>
            <consortium name="Ensembl"/>
        </authorList>
    </citation>
    <scope>IDENTIFICATION</scope>
</reference>
<sequence length="87" mass="9609">MPAGKETRLLHLAEMEKLDKTLFRLEQGSVLLDRPCPSPFIACTSVTSKSPHKSRSPVFIFLCSTPCFNIIISKSSSNTSILQSLQV</sequence>